<proteinExistence type="predicted"/>
<keyword evidence="3" id="KW-1185">Reference proteome</keyword>
<dbReference type="RefSeq" id="WP_379986252.1">
    <property type="nucleotide sequence ID" value="NZ_JADIKD010000007.1"/>
</dbReference>
<organism evidence="2 3">
    <name type="scientific">Dyella koreensis</name>
    <dbReference type="NCBI Taxonomy" id="311235"/>
    <lineage>
        <taxon>Bacteria</taxon>
        <taxon>Pseudomonadati</taxon>
        <taxon>Pseudomonadota</taxon>
        <taxon>Gammaproteobacteria</taxon>
        <taxon>Lysobacterales</taxon>
        <taxon>Rhodanobacteraceae</taxon>
        <taxon>Dyella</taxon>
    </lineage>
</organism>
<protein>
    <submittedName>
        <fullName evidence="2">Uncharacterized protein</fullName>
    </submittedName>
</protein>
<name>A0ABW8K3R1_9GAMM</name>
<feature type="region of interest" description="Disordered" evidence="1">
    <location>
        <begin position="1"/>
        <end position="25"/>
    </location>
</feature>
<sequence length="71" mass="7668">MMLPNTSTSTLPDGTPTLSDTVRPEAVAAEPAPVMAPGENPHVDYNLHPLKVASLEHYIDQPEGAERFRVS</sequence>
<gene>
    <name evidence="2" type="ORF">ISS97_04125</name>
</gene>
<evidence type="ECO:0000313" key="2">
    <source>
        <dbReference type="EMBL" id="MFK2916443.1"/>
    </source>
</evidence>
<comment type="caution">
    <text evidence="2">The sequence shown here is derived from an EMBL/GenBank/DDBJ whole genome shotgun (WGS) entry which is preliminary data.</text>
</comment>
<dbReference type="Proteomes" id="UP001620408">
    <property type="component" value="Unassembled WGS sequence"/>
</dbReference>
<evidence type="ECO:0000313" key="3">
    <source>
        <dbReference type="Proteomes" id="UP001620408"/>
    </source>
</evidence>
<accession>A0ABW8K3R1</accession>
<feature type="compositionally biased region" description="Polar residues" evidence="1">
    <location>
        <begin position="1"/>
        <end position="20"/>
    </location>
</feature>
<evidence type="ECO:0000256" key="1">
    <source>
        <dbReference type="SAM" id="MobiDB-lite"/>
    </source>
</evidence>
<dbReference type="EMBL" id="JADIKD010000007">
    <property type="protein sequence ID" value="MFK2916443.1"/>
    <property type="molecule type" value="Genomic_DNA"/>
</dbReference>
<reference evidence="2 3" key="1">
    <citation type="submission" date="2020-10" db="EMBL/GenBank/DDBJ databases">
        <title>Phylogeny of dyella-like bacteria.</title>
        <authorList>
            <person name="Fu J."/>
        </authorList>
    </citation>
    <scope>NUCLEOTIDE SEQUENCE [LARGE SCALE GENOMIC DNA]</scope>
    <source>
        <strain evidence="2 3">BB4</strain>
    </source>
</reference>